<dbReference type="Pfam" id="PF00990">
    <property type="entry name" value="GGDEF"/>
    <property type="match status" value="1"/>
</dbReference>
<organism evidence="5 6">
    <name type="scientific">Candidatus Tenderia electrophaga</name>
    <dbReference type="NCBI Taxonomy" id="1748243"/>
    <lineage>
        <taxon>Bacteria</taxon>
        <taxon>Pseudomonadati</taxon>
        <taxon>Pseudomonadota</taxon>
        <taxon>Gammaproteobacteria</taxon>
        <taxon>Candidatus Tenderiales</taxon>
        <taxon>Candidatus Tenderiaceae</taxon>
        <taxon>Candidatus Tenderia</taxon>
    </lineage>
</organism>
<dbReference type="AlphaFoldDB" id="A0A0S2TEE9"/>
<dbReference type="PROSITE" id="PS50887">
    <property type="entry name" value="GGDEF"/>
    <property type="match status" value="1"/>
</dbReference>
<accession>A0A0S2TEE9</accession>
<dbReference type="InterPro" id="IPR043128">
    <property type="entry name" value="Rev_trsase/Diguanyl_cyclase"/>
</dbReference>
<protein>
    <recommendedName>
        <fullName evidence="2">diguanylate cyclase</fullName>
        <ecNumber evidence="2">2.7.7.65</ecNumber>
    </recommendedName>
</protein>
<dbReference type="CDD" id="cd01949">
    <property type="entry name" value="GGDEF"/>
    <property type="match status" value="1"/>
</dbReference>
<keyword evidence="3" id="KW-0175">Coiled coil</keyword>
<dbReference type="FunFam" id="3.30.70.270:FF:000001">
    <property type="entry name" value="Diguanylate cyclase domain protein"/>
    <property type="match status" value="1"/>
</dbReference>
<name>A0A0S2TEE9_9GAMM</name>
<evidence type="ECO:0000256" key="1">
    <source>
        <dbReference type="ARBA" id="ARBA00001946"/>
    </source>
</evidence>
<dbReference type="GO" id="GO:0005886">
    <property type="term" value="C:plasma membrane"/>
    <property type="evidence" value="ECO:0007669"/>
    <property type="project" value="TreeGrafter"/>
</dbReference>
<feature type="coiled-coil region" evidence="3">
    <location>
        <begin position="143"/>
        <end position="177"/>
    </location>
</feature>
<dbReference type="Gene3D" id="3.30.70.270">
    <property type="match status" value="1"/>
</dbReference>
<dbReference type="EC" id="2.7.7.65" evidence="2"/>
<evidence type="ECO:0000313" key="6">
    <source>
        <dbReference type="Proteomes" id="UP000055136"/>
    </source>
</evidence>
<comment type="cofactor">
    <cofactor evidence="1">
        <name>Mg(2+)</name>
        <dbReference type="ChEBI" id="CHEBI:18420"/>
    </cofactor>
</comment>
<dbReference type="PANTHER" id="PTHR45138:SF24">
    <property type="entry name" value="DIGUANYLATE CYCLASE DGCC-RELATED"/>
    <property type="match status" value="1"/>
</dbReference>
<proteinExistence type="predicted"/>
<evidence type="ECO:0000259" key="4">
    <source>
        <dbReference type="PROSITE" id="PS50887"/>
    </source>
</evidence>
<dbReference type="GO" id="GO:0052621">
    <property type="term" value="F:diguanylate cyclase activity"/>
    <property type="evidence" value="ECO:0007669"/>
    <property type="project" value="UniProtKB-EC"/>
</dbReference>
<dbReference type="InterPro" id="IPR000160">
    <property type="entry name" value="GGDEF_dom"/>
</dbReference>
<dbReference type="SMART" id="SM00267">
    <property type="entry name" value="GGDEF"/>
    <property type="match status" value="1"/>
</dbReference>
<reference evidence="5" key="1">
    <citation type="submission" date="2015-10" db="EMBL/GenBank/DDBJ databases">
        <title>Description of Candidatus Tenderia electrophaga gen. nov, sp. nov., an Uncultivated Electroautotroph from a Biocathode Enrichment.</title>
        <authorList>
            <person name="Eddie B.J."/>
            <person name="Malanoski A.P."/>
            <person name="Wang Z."/>
            <person name="Hall R.J."/>
            <person name="Oh S.D."/>
            <person name="Heiner C."/>
            <person name="Lin B."/>
            <person name="Strycharz-Glaven S.M."/>
        </authorList>
    </citation>
    <scope>NUCLEOTIDE SEQUENCE [LARGE SCALE GENOMIC DNA]</scope>
    <source>
        <strain evidence="5">NRL1</strain>
    </source>
</reference>
<dbReference type="GO" id="GO:1902201">
    <property type="term" value="P:negative regulation of bacterial-type flagellum-dependent cell motility"/>
    <property type="evidence" value="ECO:0007669"/>
    <property type="project" value="TreeGrafter"/>
</dbReference>
<dbReference type="EMBL" id="CP013099">
    <property type="protein sequence ID" value="ALP53531.1"/>
    <property type="molecule type" value="Genomic_DNA"/>
</dbReference>
<dbReference type="InterPro" id="IPR050469">
    <property type="entry name" value="Diguanylate_Cyclase"/>
</dbReference>
<dbReference type="Proteomes" id="UP000055136">
    <property type="component" value="Chromosome"/>
</dbReference>
<keyword evidence="6" id="KW-1185">Reference proteome</keyword>
<evidence type="ECO:0000256" key="3">
    <source>
        <dbReference type="SAM" id="Coils"/>
    </source>
</evidence>
<dbReference type="SUPFAM" id="SSF55073">
    <property type="entry name" value="Nucleotide cyclase"/>
    <property type="match status" value="1"/>
</dbReference>
<dbReference type="GO" id="GO:0043709">
    <property type="term" value="P:cell adhesion involved in single-species biofilm formation"/>
    <property type="evidence" value="ECO:0007669"/>
    <property type="project" value="TreeGrafter"/>
</dbReference>
<gene>
    <name evidence="5" type="ORF">Tel_10480</name>
</gene>
<dbReference type="PANTHER" id="PTHR45138">
    <property type="entry name" value="REGULATORY COMPONENTS OF SENSORY TRANSDUCTION SYSTEM"/>
    <property type="match status" value="1"/>
</dbReference>
<sequence length="344" mass="38585">MAQDIRHTAHPAVKTCIEVLQAVARSAAALGDEDGDEIVKQCELLVSRISTASANKQAGLDWNEIGDLAVKLVEREHDFALARFADFRQMIWVVIQGLREAFQDEQSADNEVVQHLSRLNKAVDSDSIDELRTEVVAAVVLINRAIEDRKKRQRDQLEELGTQLNRMRHELLQAQQELALDPMTRLYNRASFDELLEKTIELSLFSGQTSCLMMIDIDHFKEINDRHGHVRGDNVVLQVAEVLRKTFPRKTDFVARYGGDEFAVILQDTQLHDGEMLANRLLADIKSRALEVADGESLKISLSIGVSALQTNDTASAWVSRSDQALYEAKRAGRGRVTSAQREA</sequence>
<evidence type="ECO:0000256" key="2">
    <source>
        <dbReference type="ARBA" id="ARBA00012528"/>
    </source>
</evidence>
<evidence type="ECO:0000313" key="5">
    <source>
        <dbReference type="EMBL" id="ALP53531.1"/>
    </source>
</evidence>
<feature type="domain" description="GGDEF" evidence="4">
    <location>
        <begin position="208"/>
        <end position="342"/>
    </location>
</feature>
<dbReference type="KEGG" id="tee:Tel_10480"/>
<dbReference type="STRING" id="1748243.Tel_10480"/>
<dbReference type="NCBIfam" id="TIGR00254">
    <property type="entry name" value="GGDEF"/>
    <property type="match status" value="1"/>
</dbReference>
<dbReference type="InterPro" id="IPR029787">
    <property type="entry name" value="Nucleotide_cyclase"/>
</dbReference>